<dbReference type="RefSeq" id="WP_163967893.1">
    <property type="nucleotide sequence ID" value="NZ_JAAIVB010000078.1"/>
</dbReference>
<reference evidence="3 4" key="1">
    <citation type="submission" date="2020-02" db="EMBL/GenBank/DDBJ databases">
        <authorList>
            <person name="Kim M.K."/>
        </authorList>
    </citation>
    <scope>NUCLEOTIDE SEQUENCE [LARGE SCALE GENOMIC DNA]</scope>
    <source>
        <strain evidence="3 4">17J57-3</strain>
    </source>
</reference>
<dbReference type="Pfam" id="PF00581">
    <property type="entry name" value="Rhodanese"/>
    <property type="match status" value="1"/>
</dbReference>
<evidence type="ECO:0000259" key="2">
    <source>
        <dbReference type="PROSITE" id="PS50206"/>
    </source>
</evidence>
<accession>A0A6B3SSM7</accession>
<dbReference type="Gene3D" id="3.40.250.10">
    <property type="entry name" value="Rhodanese-like domain"/>
    <property type="match status" value="1"/>
</dbReference>
<dbReference type="AlphaFoldDB" id="A0A6B3SSM7"/>
<dbReference type="NCBIfam" id="NF008752">
    <property type="entry name" value="PRK11784.1-4"/>
    <property type="match status" value="1"/>
</dbReference>
<dbReference type="GO" id="GO:0002098">
    <property type="term" value="P:tRNA wobble uridine modification"/>
    <property type="evidence" value="ECO:0007669"/>
    <property type="project" value="InterPro"/>
</dbReference>
<dbReference type="Proteomes" id="UP000482155">
    <property type="component" value="Unassembled WGS sequence"/>
</dbReference>
<dbReference type="PANTHER" id="PTHR30401">
    <property type="entry name" value="TRNA 2-SELENOURIDINE SYNTHASE"/>
    <property type="match status" value="1"/>
</dbReference>
<dbReference type="InterPro" id="IPR001763">
    <property type="entry name" value="Rhodanese-like_dom"/>
</dbReference>
<keyword evidence="4" id="KW-1185">Reference proteome</keyword>
<dbReference type="Pfam" id="PF26341">
    <property type="entry name" value="AAA_SelU"/>
    <property type="match status" value="1"/>
</dbReference>
<dbReference type="NCBIfam" id="NF008750">
    <property type="entry name" value="PRK11784.1-2"/>
    <property type="match status" value="1"/>
</dbReference>
<dbReference type="PANTHER" id="PTHR30401:SF0">
    <property type="entry name" value="TRNA 2-SELENOURIDINE SYNTHASE"/>
    <property type="match status" value="1"/>
</dbReference>
<dbReference type="PROSITE" id="PS50206">
    <property type="entry name" value="RHODANESE_3"/>
    <property type="match status" value="1"/>
</dbReference>
<dbReference type="InterPro" id="IPR017582">
    <property type="entry name" value="SelU"/>
</dbReference>
<proteinExistence type="predicted"/>
<sequence length="362" mass="40712">MKNLVLQRFEELAPRLNGFDAIIDVRSPSEYADDHIPGAINCPVLSDAERVHVGTLYKQDAFEAKKVGAAIAARNIAGYIDTLFHDKPREWTPLVYCWRGGNRSGSMAHIFAKIGWQVTQLDGGYKSYRHFVLHDLEKQPAGLRLFSVCGATGTGKSRLLRALEASGSQALDLEAIACHKGSVLGEMDSVPQPPQKLFESNLWAKLRSLDRSRPVYVESESKKIGNLRVPEILMLAMRQAPCIELRLAREDRIRLLLDEYDFFLHDPERLKANLRRLIKVHGNAVISEWEALVDGGNWDELVATLLDKHYDPAYATSIRRNYLRFGDARKLAIKGWSEEFFLEAARALRAEEKAGEPASSSI</sequence>
<dbReference type="EMBL" id="JAAIVB010000078">
    <property type="protein sequence ID" value="NEX63960.1"/>
    <property type="molecule type" value="Genomic_DNA"/>
</dbReference>
<evidence type="ECO:0000256" key="1">
    <source>
        <dbReference type="ARBA" id="ARBA00023266"/>
    </source>
</evidence>
<dbReference type="SMART" id="SM00450">
    <property type="entry name" value="RHOD"/>
    <property type="match status" value="1"/>
</dbReference>
<dbReference type="InterPro" id="IPR036873">
    <property type="entry name" value="Rhodanese-like_dom_sf"/>
</dbReference>
<dbReference type="NCBIfam" id="TIGR03167">
    <property type="entry name" value="tRNA_sel_U_synt"/>
    <property type="match status" value="1"/>
</dbReference>
<evidence type="ECO:0000313" key="4">
    <source>
        <dbReference type="Proteomes" id="UP000482155"/>
    </source>
</evidence>
<dbReference type="SUPFAM" id="SSF52821">
    <property type="entry name" value="Rhodanese/Cell cycle control phosphatase"/>
    <property type="match status" value="1"/>
</dbReference>
<dbReference type="GO" id="GO:0043828">
    <property type="term" value="F:tRNA 2-selenouridine synthase activity"/>
    <property type="evidence" value="ECO:0007669"/>
    <property type="project" value="InterPro"/>
</dbReference>
<comment type="caution">
    <text evidence="3">The sequence shown here is derived from an EMBL/GenBank/DDBJ whole genome shotgun (WGS) entry which is preliminary data.</text>
</comment>
<gene>
    <name evidence="3" type="primary">mnmH</name>
    <name evidence="3" type="ORF">G3574_23000</name>
</gene>
<feature type="domain" description="Rhodanese" evidence="2">
    <location>
        <begin position="22"/>
        <end position="137"/>
    </location>
</feature>
<dbReference type="InterPro" id="IPR027417">
    <property type="entry name" value="P-loop_NTPase"/>
</dbReference>
<dbReference type="SUPFAM" id="SSF52540">
    <property type="entry name" value="P-loop containing nucleoside triphosphate hydrolases"/>
    <property type="match status" value="1"/>
</dbReference>
<dbReference type="InterPro" id="IPR058840">
    <property type="entry name" value="AAA_SelU"/>
</dbReference>
<organism evidence="3 4">
    <name type="scientific">Noviherbaspirillum galbum</name>
    <dbReference type="NCBI Taxonomy" id="2709383"/>
    <lineage>
        <taxon>Bacteria</taxon>
        <taxon>Pseudomonadati</taxon>
        <taxon>Pseudomonadota</taxon>
        <taxon>Betaproteobacteria</taxon>
        <taxon>Burkholderiales</taxon>
        <taxon>Oxalobacteraceae</taxon>
        <taxon>Noviherbaspirillum</taxon>
    </lineage>
</organism>
<protein>
    <submittedName>
        <fullName evidence="3">tRNA 2-selenouridine(34) synthase MnmH</fullName>
    </submittedName>
</protein>
<evidence type="ECO:0000313" key="3">
    <source>
        <dbReference type="EMBL" id="NEX63960.1"/>
    </source>
</evidence>
<keyword evidence="1" id="KW-0711">Selenium</keyword>
<name>A0A6B3SSM7_9BURK</name>